<feature type="region of interest" description="Disordered" evidence="2">
    <location>
        <begin position="25"/>
        <end position="50"/>
    </location>
</feature>
<dbReference type="AlphaFoldDB" id="A0A9E6ZNH3"/>
<dbReference type="Proteomes" id="UP000831290">
    <property type="component" value="Chromosome"/>
</dbReference>
<sequence>MKSKIIRFLLLFAVIVNVINCAKRGTPTGGEKDTTPPEVTSTSPEPNTTNFDEKKIRINFNEYIKLKDLQKQLIVSPPLKYTPEVTPQGSASKYLEINIKDTLSENTTYVFNFGQSITDNNEGNPYSFYKFVFSTGDYIDSLKVQGVIKDAVQKKPEQFVSVMLYKVDSTFNDSIIYKTPPTYITNTLDSTTNFELTNLKEGKYMLIAMKDVANNYLFNQKTDKIGFISDFIEVPTDSVYEMTLFKETNDFWAAKPSLASKNRIIFGYEGDATDMQIDILSETPNDYKYHITQDSEKDTLHYWFSPFETDSLLFTVSTKETIDTFTVRIKDLYNDTLAISKDANKTFGISRPFKINASTPIVKVNTDSIFIINKDSVTVDFTASLDSVKNQLSLNWPSEANQKYLIEIRPNALEDFFGNVNDTVINYSVNTKSLADLGSIRVKLKNITSYPVIVQLTSEKGEVLYESYASEAQSHYDFNNINPGNYLLRVIFDTNSNKKWDTGNYLKKIQPERISYFPTPIELKANWELEQEFTLK</sequence>
<keyword evidence="6" id="KW-1185">Reference proteome</keyword>
<keyword evidence="1 3" id="KW-0732">Signal</keyword>
<accession>A0A9E6ZNH3</accession>
<feature type="chain" id="PRO_5039155836" evidence="3">
    <location>
        <begin position="23"/>
        <end position="536"/>
    </location>
</feature>
<dbReference type="InterPro" id="IPR032812">
    <property type="entry name" value="SbsA_Ig"/>
</dbReference>
<proteinExistence type="predicted"/>
<evidence type="ECO:0000256" key="1">
    <source>
        <dbReference type="ARBA" id="ARBA00022729"/>
    </source>
</evidence>
<feature type="domain" description="SbsA Ig-like" evidence="4">
    <location>
        <begin position="33"/>
        <end position="135"/>
    </location>
</feature>
<dbReference type="RefSeq" id="WP_255845744.1">
    <property type="nucleotide sequence ID" value="NZ_CP094358.1"/>
</dbReference>
<feature type="compositionally biased region" description="Low complexity" evidence="2">
    <location>
        <begin position="36"/>
        <end position="50"/>
    </location>
</feature>
<organism evidence="5 6">
    <name type="scientific">Abyssalbus ytuae</name>
    <dbReference type="NCBI Taxonomy" id="2926907"/>
    <lineage>
        <taxon>Bacteria</taxon>
        <taxon>Pseudomonadati</taxon>
        <taxon>Bacteroidota</taxon>
        <taxon>Flavobacteriia</taxon>
        <taxon>Flavobacteriales</taxon>
        <taxon>Flavobacteriaceae</taxon>
        <taxon>Abyssalbus</taxon>
    </lineage>
</organism>
<evidence type="ECO:0000259" key="4">
    <source>
        <dbReference type="Pfam" id="PF13205"/>
    </source>
</evidence>
<evidence type="ECO:0000256" key="2">
    <source>
        <dbReference type="SAM" id="MobiDB-lite"/>
    </source>
</evidence>
<reference evidence="5" key="1">
    <citation type="submission" date="2022-03" db="EMBL/GenBank/DDBJ databases">
        <title>Description of Abyssus ytuae gen. nov., sp. nov., a novel member of the family Flavobacteriaceae isolated from the sediment of Mariana Trench.</title>
        <authorList>
            <person name="Zhang J."/>
            <person name="Xu X."/>
        </authorList>
    </citation>
    <scope>NUCLEOTIDE SEQUENCE</scope>
    <source>
        <strain evidence="5">MT3330</strain>
    </source>
</reference>
<name>A0A9E6ZNH3_9FLAO</name>
<evidence type="ECO:0000313" key="5">
    <source>
        <dbReference type="EMBL" id="UOB19127.1"/>
    </source>
</evidence>
<dbReference type="EMBL" id="CP094358">
    <property type="protein sequence ID" value="UOB19127.1"/>
    <property type="molecule type" value="Genomic_DNA"/>
</dbReference>
<evidence type="ECO:0000313" key="6">
    <source>
        <dbReference type="Proteomes" id="UP000831290"/>
    </source>
</evidence>
<evidence type="ECO:0000256" key="3">
    <source>
        <dbReference type="SAM" id="SignalP"/>
    </source>
</evidence>
<protein>
    <submittedName>
        <fullName evidence="5">Ig-like domain-containing protein</fullName>
    </submittedName>
</protein>
<dbReference type="Pfam" id="PF13205">
    <property type="entry name" value="Big_5"/>
    <property type="match status" value="1"/>
</dbReference>
<feature type="signal peptide" evidence="3">
    <location>
        <begin position="1"/>
        <end position="22"/>
    </location>
</feature>
<dbReference type="KEGG" id="fbm:MQE35_07475"/>
<gene>
    <name evidence="5" type="ORF">MQE35_07475</name>
</gene>